<accession>A0ACD0NWU3</accession>
<dbReference type="EMBL" id="KZ819949">
    <property type="protein sequence ID" value="PWN50276.1"/>
    <property type="molecule type" value="Genomic_DNA"/>
</dbReference>
<name>A0ACD0NWU3_9BASI</name>
<organism evidence="1 2">
    <name type="scientific">Violaceomyces palustris</name>
    <dbReference type="NCBI Taxonomy" id="1673888"/>
    <lineage>
        <taxon>Eukaryota</taxon>
        <taxon>Fungi</taxon>
        <taxon>Dikarya</taxon>
        <taxon>Basidiomycota</taxon>
        <taxon>Ustilaginomycotina</taxon>
        <taxon>Ustilaginomycetes</taxon>
        <taxon>Violaceomycetales</taxon>
        <taxon>Violaceomycetaceae</taxon>
        <taxon>Violaceomyces</taxon>
    </lineage>
</organism>
<keyword evidence="2" id="KW-1185">Reference proteome</keyword>
<gene>
    <name evidence="1" type="ORF">IE53DRAFT_369043</name>
</gene>
<dbReference type="Proteomes" id="UP000245626">
    <property type="component" value="Unassembled WGS sequence"/>
</dbReference>
<protein>
    <submittedName>
        <fullName evidence="1">Uncharacterized protein</fullName>
    </submittedName>
</protein>
<sequence length="765" mass="80862">MIPNSAAQAFQFPNPQIHQQQPAVSLPSFGPHSQNALGQQQTHPGFNQQNQPGSHPQFHQQGRISQPHTPKAANTHPLAPRGAAALNSPFPPQHSSSPQAMMTQPQQQPSSHSSSPMAHPFNQGQVPGRVPTPSQGTPHQAPNQLQNGGQHSLGSSPHPGVPMRPASGQQMHHPMQVGSGQPPVRQGSLSGTGSGVPTFAGSMNNTPPIRSALIPAPGPSSTSTGPHIQPVAPNPAPSSNLVAQGPFSGSLSGATMSQLSPGPQPQLQGHFPPGSGVLRLLQYSEGLGAGQDRGDVEYWRSFVSEFFMPNGVFRLVLWNPASREQKGFEVPTSVLPRYFHTSFVSGLRSSQLTLENPREYTAASSIANFPPPPASTKFLNSFPSQNVTHLVETGRAMFVSSFENGWQVQMVGLLRACFVPFARFVPGSANPDNPQESKLELKLRLESLDYTVHAHTGYIPRVAIQKTKVEQPIPAQVVNAITSSALNGHGDASAKSASDGGNGANASPSSVTVASGLGSQKKPGKKGVMVKERKEKDEKERSKDKEGDRDTSGEKDSESQKVEDEKTEYGTVKEEEENGQTSGDPARGADGNASGHSIMVEKTFLPDYPVNEYGISLRAMRCLEITESVCQLRDLIDFSAREKLGPIDSLRKFATQYRDMQSSRMNNSNTSIQSGQSNGNPSLVAAPNGLQTGSPTSGPPRGSSTQGGNGNLVGGGPGSSQDQPQSSAPSPGSMASGTKRKGKGSPAPSPSPKLQSMGSPSKRPR</sequence>
<reference evidence="1 2" key="1">
    <citation type="journal article" date="2018" name="Mol. Biol. Evol.">
        <title>Broad Genomic Sampling Reveals a Smut Pathogenic Ancestry of the Fungal Clade Ustilaginomycotina.</title>
        <authorList>
            <person name="Kijpornyongpan T."/>
            <person name="Mondo S.J."/>
            <person name="Barry K."/>
            <person name="Sandor L."/>
            <person name="Lee J."/>
            <person name="Lipzen A."/>
            <person name="Pangilinan J."/>
            <person name="LaButti K."/>
            <person name="Hainaut M."/>
            <person name="Henrissat B."/>
            <person name="Grigoriev I.V."/>
            <person name="Spatafora J.W."/>
            <person name="Aime M.C."/>
        </authorList>
    </citation>
    <scope>NUCLEOTIDE SEQUENCE [LARGE SCALE GENOMIC DNA]</scope>
    <source>
        <strain evidence="1 2">SA 807</strain>
    </source>
</reference>
<evidence type="ECO:0000313" key="1">
    <source>
        <dbReference type="EMBL" id="PWN50276.1"/>
    </source>
</evidence>
<evidence type="ECO:0000313" key="2">
    <source>
        <dbReference type="Proteomes" id="UP000245626"/>
    </source>
</evidence>
<proteinExistence type="predicted"/>